<dbReference type="Pfam" id="PF07277">
    <property type="entry name" value="SapC"/>
    <property type="match status" value="1"/>
</dbReference>
<sequence>MPNIVPISRERHADKGWKRFDSYAFAARTALAPLVAAELPKAAMSLPIAFVRQNERYVPVAVLGLEPTTNLFVAPDGRWIGAYIPSALRGHPFALARTENGDRVLCLDEDSGLLTEAGQGEPFFDAAGEPAESLKQVLDFLQQVERNREQTTLVCDTLARLELIRPWPIQLKAGENERRIQGLFQIDESALNHASDEHFLELRRVGGLPLAYCQLLAMQHIGLLGRLADLRANAAQTTARTPASFSLEDQDVLKFDWGSP</sequence>
<evidence type="ECO:0000313" key="2">
    <source>
        <dbReference type="Proteomes" id="UP000592294"/>
    </source>
</evidence>
<evidence type="ECO:0000313" key="1">
    <source>
        <dbReference type="EMBL" id="NVZ10784.1"/>
    </source>
</evidence>
<keyword evidence="2" id="KW-1185">Reference proteome</keyword>
<protein>
    <submittedName>
        <fullName evidence="1">SapC family protein</fullName>
    </submittedName>
</protein>
<comment type="caution">
    <text evidence="1">The sequence shown here is derived from an EMBL/GenBank/DDBJ whole genome shotgun (WGS) entry which is preliminary data.</text>
</comment>
<dbReference type="RefSeq" id="WP_176977516.1">
    <property type="nucleotide sequence ID" value="NZ_JABZEO010000012.1"/>
</dbReference>
<name>A0A850RA29_9GAMM</name>
<reference evidence="1 2" key="1">
    <citation type="submission" date="2020-06" db="EMBL/GenBank/DDBJ databases">
        <title>Whole-genome sequence of Allochromatium humboldtianum DSM 21881, type strain.</title>
        <authorList>
            <person name="Kyndt J.A."/>
            <person name="Meyer T.E."/>
        </authorList>
    </citation>
    <scope>NUCLEOTIDE SEQUENCE [LARGE SCALE GENOMIC DNA]</scope>
    <source>
        <strain evidence="1 2">DSM 21881</strain>
    </source>
</reference>
<dbReference type="Proteomes" id="UP000592294">
    <property type="component" value="Unassembled WGS sequence"/>
</dbReference>
<proteinExistence type="predicted"/>
<dbReference type="InterPro" id="IPR010836">
    <property type="entry name" value="SapC"/>
</dbReference>
<dbReference type="EMBL" id="JABZEO010000012">
    <property type="protein sequence ID" value="NVZ10784.1"/>
    <property type="molecule type" value="Genomic_DNA"/>
</dbReference>
<dbReference type="AlphaFoldDB" id="A0A850RA29"/>
<organism evidence="1 2">
    <name type="scientific">Allochromatium humboldtianum</name>
    <dbReference type="NCBI Taxonomy" id="504901"/>
    <lineage>
        <taxon>Bacteria</taxon>
        <taxon>Pseudomonadati</taxon>
        <taxon>Pseudomonadota</taxon>
        <taxon>Gammaproteobacteria</taxon>
        <taxon>Chromatiales</taxon>
        <taxon>Chromatiaceae</taxon>
        <taxon>Allochromatium</taxon>
    </lineage>
</organism>
<accession>A0A850RA29</accession>
<gene>
    <name evidence="1" type="ORF">HW932_16080</name>
</gene>